<accession>A0A150K5M5</accession>
<dbReference type="AlphaFoldDB" id="A0A150K5M5"/>
<sequence length="54" mass="6771">MRKAKTRTFYRKNSFFHKRKRHQVNDCMLDHTNSSFFGFQAWYYLQFCIIFVIL</sequence>
<reference evidence="5 6" key="1">
    <citation type="submission" date="2016-01" db="EMBL/GenBank/DDBJ databases">
        <title>Genome Sequences of Twelve Sporeforming Bacillus Species Isolated from Foods.</title>
        <authorList>
            <person name="Berendsen E.M."/>
            <person name="Wells-Bennik M.H."/>
            <person name="Krawcyk A.O."/>
            <person name="De Jong A."/>
            <person name="Holsappel S."/>
            <person name="Eijlander R.T."/>
            <person name="Kuipers O.P."/>
        </authorList>
    </citation>
    <scope>NUCLEOTIDE SEQUENCE [LARGE SCALE GENOMIC DNA]</scope>
    <source>
        <strain evidence="2 5">B4098</strain>
        <strain evidence="3 6">B4099</strain>
    </source>
</reference>
<dbReference type="PATRIC" id="fig|1398.24.peg.2046"/>
<comment type="caution">
    <text evidence="2">The sequence shown here is derived from an EMBL/GenBank/DDBJ whole genome shotgun (WGS) entry which is preliminary data.</text>
</comment>
<evidence type="ECO:0000313" key="2">
    <source>
        <dbReference type="EMBL" id="KYC64867.1"/>
    </source>
</evidence>
<evidence type="ECO:0000313" key="4">
    <source>
        <dbReference type="Proteomes" id="UP000070376"/>
    </source>
</evidence>
<reference evidence="1" key="3">
    <citation type="submission" date="2016-01" db="EMBL/GenBank/DDBJ databases">
        <authorList>
            <person name="Oliw E.H."/>
        </authorList>
    </citation>
    <scope>NUCLEOTIDE SEQUENCE [LARGE SCALE GENOMIC DNA]</scope>
    <source>
        <strain evidence="1">GED7749B</strain>
    </source>
</reference>
<name>A0A150K5M5_HEYCO</name>
<dbReference type="Proteomes" id="UP000075304">
    <property type="component" value="Unassembled WGS sequence"/>
</dbReference>
<proteinExistence type="predicted"/>
<dbReference type="EMBL" id="LQYG01000023">
    <property type="protein sequence ID" value="KYC64867.1"/>
    <property type="molecule type" value="Genomic_DNA"/>
</dbReference>
<gene>
    <name evidence="2" type="ORF">B4098_0541</name>
    <name evidence="3" type="ORF">B4099_0647</name>
    <name evidence="1" type="ORF">HMPREF3213_01425</name>
</gene>
<evidence type="ECO:0000313" key="3">
    <source>
        <dbReference type="EMBL" id="KYC70533.1"/>
    </source>
</evidence>
<dbReference type="Proteomes" id="UP000075288">
    <property type="component" value="Unassembled WGS sequence"/>
</dbReference>
<reference evidence="4" key="2">
    <citation type="submission" date="2016-01" db="EMBL/GenBank/DDBJ databases">
        <authorList>
            <person name="Mitreva M."/>
            <person name="Pepin K.H."/>
            <person name="Mihindukulasuriya K.A."/>
            <person name="Fulton R."/>
            <person name="Fronick C."/>
            <person name="O'Laughlin M."/>
            <person name="Miner T."/>
            <person name="Herter B."/>
            <person name="Rosa B.A."/>
            <person name="Cordes M."/>
            <person name="Tomlinson C."/>
            <person name="Wollam A."/>
            <person name="Palsikar V.B."/>
            <person name="Mardis E.R."/>
            <person name="Wilson R.K."/>
        </authorList>
    </citation>
    <scope>NUCLEOTIDE SEQUENCE [LARGE SCALE GENOMIC DNA]</scope>
    <source>
        <strain evidence="4">GED7749B</strain>
    </source>
</reference>
<evidence type="ECO:0000313" key="6">
    <source>
        <dbReference type="Proteomes" id="UP000075304"/>
    </source>
</evidence>
<dbReference type="EMBL" id="LRPN01000047">
    <property type="protein sequence ID" value="KWZ82941.1"/>
    <property type="molecule type" value="Genomic_DNA"/>
</dbReference>
<evidence type="ECO:0000313" key="1">
    <source>
        <dbReference type="EMBL" id="KWZ82941.1"/>
    </source>
</evidence>
<evidence type="ECO:0000313" key="5">
    <source>
        <dbReference type="Proteomes" id="UP000075288"/>
    </source>
</evidence>
<dbReference type="EMBL" id="LQYI01000036">
    <property type="protein sequence ID" value="KYC70533.1"/>
    <property type="molecule type" value="Genomic_DNA"/>
</dbReference>
<dbReference type="Proteomes" id="UP000070376">
    <property type="component" value="Unassembled WGS sequence"/>
</dbReference>
<organism evidence="2 5">
    <name type="scientific">Heyndrickxia coagulans</name>
    <name type="common">Weizmannia coagulans</name>
    <dbReference type="NCBI Taxonomy" id="1398"/>
    <lineage>
        <taxon>Bacteria</taxon>
        <taxon>Bacillati</taxon>
        <taxon>Bacillota</taxon>
        <taxon>Bacilli</taxon>
        <taxon>Bacillales</taxon>
        <taxon>Bacillaceae</taxon>
        <taxon>Heyndrickxia</taxon>
    </lineage>
</organism>
<protein>
    <submittedName>
        <fullName evidence="2">Uncharacterized protein</fullName>
    </submittedName>
</protein>